<proteinExistence type="predicted"/>
<dbReference type="Proteomes" id="UP000239736">
    <property type="component" value="Unassembled WGS sequence"/>
</dbReference>
<dbReference type="OrthoDB" id="7873197at2"/>
<sequence>MIRRVSERDICQSPEVVEVQKLFDETVGALRLSLERLRSGELGDVREIGRQVGDLRTAYKLILEERVRVAKLRKDEEGIVYDYALDLEAARDEVCRRLACLRDAGCGG</sequence>
<reference evidence="1 2" key="1">
    <citation type="submission" date="2018-01" db="EMBL/GenBank/DDBJ databases">
        <title>Genomic Encyclopedia of Archaeal and Bacterial Type Strains, Phase II (KMG-II): from individual species to whole genera.</title>
        <authorList>
            <person name="Goeker M."/>
        </authorList>
    </citation>
    <scope>NUCLEOTIDE SEQUENCE [LARGE SCALE GENOMIC DNA]</scope>
    <source>
        <strain evidence="1 2">DSM 12048</strain>
    </source>
</reference>
<evidence type="ECO:0000313" key="2">
    <source>
        <dbReference type="Proteomes" id="UP000239736"/>
    </source>
</evidence>
<organism evidence="1 2">
    <name type="scientific">Albidovulum inexpectatum</name>
    <dbReference type="NCBI Taxonomy" id="196587"/>
    <lineage>
        <taxon>Bacteria</taxon>
        <taxon>Pseudomonadati</taxon>
        <taxon>Pseudomonadota</taxon>
        <taxon>Alphaproteobacteria</taxon>
        <taxon>Rhodobacterales</taxon>
        <taxon>Paracoccaceae</taxon>
        <taxon>Albidovulum</taxon>
    </lineage>
</organism>
<dbReference type="AlphaFoldDB" id="A0A2S5JIJ3"/>
<name>A0A2S5JIJ3_9RHOB</name>
<protein>
    <submittedName>
        <fullName evidence="1">Uncharacterized protein</fullName>
    </submittedName>
</protein>
<evidence type="ECO:0000313" key="1">
    <source>
        <dbReference type="EMBL" id="PPB81293.1"/>
    </source>
</evidence>
<keyword evidence="2" id="KW-1185">Reference proteome</keyword>
<accession>A0A2S5JIJ3</accession>
<dbReference type="RefSeq" id="WP_104070149.1">
    <property type="nucleotide sequence ID" value="NZ_PRDS01000003.1"/>
</dbReference>
<comment type="caution">
    <text evidence="1">The sequence shown here is derived from an EMBL/GenBank/DDBJ whole genome shotgun (WGS) entry which is preliminary data.</text>
</comment>
<dbReference type="EMBL" id="PRDS01000003">
    <property type="protein sequence ID" value="PPB81293.1"/>
    <property type="molecule type" value="Genomic_DNA"/>
</dbReference>
<gene>
    <name evidence="1" type="ORF">LV82_01339</name>
</gene>